<name>A0A1C7M9I0_GRIFR</name>
<dbReference type="Pfam" id="PF00106">
    <property type="entry name" value="adh_short"/>
    <property type="match status" value="1"/>
</dbReference>
<dbReference type="OMA" id="WNIWALT"/>
<dbReference type="PANTHER" id="PTHR24320">
    <property type="entry name" value="RETINOL DEHYDROGENASE"/>
    <property type="match status" value="1"/>
</dbReference>
<keyword evidence="3" id="KW-0560">Oxidoreductase</keyword>
<dbReference type="GO" id="GO:0016491">
    <property type="term" value="F:oxidoreductase activity"/>
    <property type="evidence" value="ECO:0007669"/>
    <property type="project" value="UniProtKB-KW"/>
</dbReference>
<gene>
    <name evidence="4" type="ORF">A0H81_06418</name>
</gene>
<dbReference type="STRING" id="5627.A0A1C7M9I0"/>
<evidence type="ECO:0000313" key="4">
    <source>
        <dbReference type="EMBL" id="OBZ73573.1"/>
    </source>
</evidence>
<comment type="similarity">
    <text evidence="1">Belongs to the short-chain dehydrogenases/reductases (SDR) family.</text>
</comment>
<evidence type="ECO:0000256" key="3">
    <source>
        <dbReference type="ARBA" id="ARBA00023002"/>
    </source>
</evidence>
<sequence>MTTAEKRCPSPIRELKNNLAPLQSFSPPKPKFSTDQIPDLTGRVMIVTGGYAGVGKETVKALLQHNAKVYIAARNRQKATEAIADLKAQTGQAALFLELDLADLAAVQKSAQEFLSKEHELHVLFNNAIITLCTDSSCEEV</sequence>
<evidence type="ECO:0008006" key="6">
    <source>
        <dbReference type="Google" id="ProtNLM"/>
    </source>
</evidence>
<dbReference type="OrthoDB" id="191139at2759"/>
<evidence type="ECO:0000256" key="2">
    <source>
        <dbReference type="ARBA" id="ARBA00022857"/>
    </source>
</evidence>
<accession>A0A1C7M9I0</accession>
<proteinExistence type="inferred from homology"/>
<dbReference type="Proteomes" id="UP000092993">
    <property type="component" value="Unassembled WGS sequence"/>
</dbReference>
<dbReference type="Gene3D" id="3.40.50.720">
    <property type="entry name" value="NAD(P)-binding Rossmann-like Domain"/>
    <property type="match status" value="1"/>
</dbReference>
<keyword evidence="2" id="KW-0521">NADP</keyword>
<dbReference type="InterPro" id="IPR002347">
    <property type="entry name" value="SDR_fam"/>
</dbReference>
<dbReference type="AlphaFoldDB" id="A0A1C7M9I0"/>
<reference evidence="4 5" key="1">
    <citation type="submission" date="2016-03" db="EMBL/GenBank/DDBJ databases">
        <title>Whole genome sequencing of Grifola frondosa 9006-11.</title>
        <authorList>
            <person name="Min B."/>
            <person name="Park H."/>
            <person name="Kim J.-G."/>
            <person name="Cho H."/>
            <person name="Oh Y.-L."/>
            <person name="Kong W.-S."/>
            <person name="Choi I.-G."/>
        </authorList>
    </citation>
    <scope>NUCLEOTIDE SEQUENCE [LARGE SCALE GENOMIC DNA]</scope>
    <source>
        <strain evidence="4 5">9006-11</strain>
    </source>
</reference>
<protein>
    <recommendedName>
        <fullName evidence="6">NAD(P)-binding protein</fullName>
    </recommendedName>
</protein>
<comment type="caution">
    <text evidence="4">The sequence shown here is derived from an EMBL/GenBank/DDBJ whole genome shotgun (WGS) entry which is preliminary data.</text>
</comment>
<dbReference type="PANTHER" id="PTHR24320:SF282">
    <property type="entry name" value="WW DOMAIN-CONTAINING OXIDOREDUCTASE"/>
    <property type="match status" value="1"/>
</dbReference>
<evidence type="ECO:0000256" key="1">
    <source>
        <dbReference type="ARBA" id="ARBA00006484"/>
    </source>
</evidence>
<keyword evidence="5" id="KW-1185">Reference proteome</keyword>
<dbReference type="EMBL" id="LUGG01000006">
    <property type="protein sequence ID" value="OBZ73573.1"/>
    <property type="molecule type" value="Genomic_DNA"/>
</dbReference>
<dbReference type="SUPFAM" id="SSF51735">
    <property type="entry name" value="NAD(P)-binding Rossmann-fold domains"/>
    <property type="match status" value="1"/>
</dbReference>
<organism evidence="4 5">
    <name type="scientific">Grifola frondosa</name>
    <name type="common">Maitake</name>
    <name type="synonym">Polyporus frondosus</name>
    <dbReference type="NCBI Taxonomy" id="5627"/>
    <lineage>
        <taxon>Eukaryota</taxon>
        <taxon>Fungi</taxon>
        <taxon>Dikarya</taxon>
        <taxon>Basidiomycota</taxon>
        <taxon>Agaricomycotina</taxon>
        <taxon>Agaricomycetes</taxon>
        <taxon>Polyporales</taxon>
        <taxon>Grifolaceae</taxon>
        <taxon>Grifola</taxon>
    </lineage>
</organism>
<evidence type="ECO:0000313" key="5">
    <source>
        <dbReference type="Proteomes" id="UP000092993"/>
    </source>
</evidence>
<dbReference type="InterPro" id="IPR036291">
    <property type="entry name" value="NAD(P)-bd_dom_sf"/>
</dbReference>